<gene>
    <name evidence="1" type="ORF">LCGC14_2463920</name>
</gene>
<protein>
    <submittedName>
        <fullName evidence="1">Uncharacterized protein</fullName>
    </submittedName>
</protein>
<dbReference type="EMBL" id="LAZR01038429">
    <property type="protein sequence ID" value="KKL19589.1"/>
    <property type="molecule type" value="Genomic_DNA"/>
</dbReference>
<name>A0A0F9BCE2_9ZZZZ</name>
<comment type="caution">
    <text evidence="1">The sequence shown here is derived from an EMBL/GenBank/DDBJ whole genome shotgun (WGS) entry which is preliminary data.</text>
</comment>
<dbReference type="AlphaFoldDB" id="A0A0F9BCE2"/>
<evidence type="ECO:0000313" key="1">
    <source>
        <dbReference type="EMBL" id="KKL19589.1"/>
    </source>
</evidence>
<organism evidence="1">
    <name type="scientific">marine sediment metagenome</name>
    <dbReference type="NCBI Taxonomy" id="412755"/>
    <lineage>
        <taxon>unclassified sequences</taxon>
        <taxon>metagenomes</taxon>
        <taxon>ecological metagenomes</taxon>
    </lineage>
</organism>
<proteinExistence type="predicted"/>
<accession>A0A0F9BCE2</accession>
<sequence length="71" mass="7973">MGAVGLLLALPPEVCVHRWRIAYPDGPISKAHCQKCGQQRDYDTAYDGTNYGNRIQKFPKIALRPAEDWDG</sequence>
<reference evidence="1" key="1">
    <citation type="journal article" date="2015" name="Nature">
        <title>Complex archaea that bridge the gap between prokaryotes and eukaryotes.</title>
        <authorList>
            <person name="Spang A."/>
            <person name="Saw J.H."/>
            <person name="Jorgensen S.L."/>
            <person name="Zaremba-Niedzwiedzka K."/>
            <person name="Martijn J."/>
            <person name="Lind A.E."/>
            <person name="van Eijk R."/>
            <person name="Schleper C."/>
            <person name="Guy L."/>
            <person name="Ettema T.J."/>
        </authorList>
    </citation>
    <scope>NUCLEOTIDE SEQUENCE</scope>
</reference>